<dbReference type="InterPro" id="IPR009057">
    <property type="entry name" value="Homeodomain-like_sf"/>
</dbReference>
<dbReference type="PANTHER" id="PTHR30514">
    <property type="entry name" value="GLUCOKINASE"/>
    <property type="match status" value="1"/>
</dbReference>
<dbReference type="AlphaFoldDB" id="A0A916W8V9"/>
<dbReference type="RefSeq" id="WP_188722483.1">
    <property type="nucleotide sequence ID" value="NZ_BMIF01000014.1"/>
</dbReference>
<dbReference type="InterPro" id="IPR046348">
    <property type="entry name" value="SIS_dom_sf"/>
</dbReference>
<dbReference type="Proteomes" id="UP000636264">
    <property type="component" value="Unassembled WGS sequence"/>
</dbReference>
<evidence type="ECO:0000259" key="1">
    <source>
        <dbReference type="PROSITE" id="PS51071"/>
    </source>
</evidence>
<dbReference type="InterPro" id="IPR000281">
    <property type="entry name" value="HTH_RpiR"/>
</dbReference>
<gene>
    <name evidence="2" type="ORF">GCM10011385_35900</name>
</gene>
<evidence type="ECO:0000313" key="3">
    <source>
        <dbReference type="Proteomes" id="UP000636264"/>
    </source>
</evidence>
<dbReference type="SUPFAM" id="SSF53697">
    <property type="entry name" value="SIS domain"/>
    <property type="match status" value="1"/>
</dbReference>
<dbReference type="PROSITE" id="PS51071">
    <property type="entry name" value="HTH_RPIR"/>
    <property type="match status" value="1"/>
</dbReference>
<dbReference type="EMBL" id="BMIF01000014">
    <property type="protein sequence ID" value="GGA78593.1"/>
    <property type="molecule type" value="Genomic_DNA"/>
</dbReference>
<dbReference type="PANTHER" id="PTHR30514:SF18">
    <property type="entry name" value="RPIR-FAMILY TRANSCRIPTIONAL REGULATOR"/>
    <property type="match status" value="1"/>
</dbReference>
<name>A0A916W8V9_9HYPH</name>
<dbReference type="InterPro" id="IPR047640">
    <property type="entry name" value="RpiR-like"/>
</dbReference>
<dbReference type="SUPFAM" id="SSF46689">
    <property type="entry name" value="Homeodomain-like"/>
    <property type="match status" value="1"/>
</dbReference>
<evidence type="ECO:0000313" key="2">
    <source>
        <dbReference type="EMBL" id="GGA78593.1"/>
    </source>
</evidence>
<sequence length="281" mass="31117">MSPDINPAFLTRVRNELQHMHPAERRLAEFVLTFPGEIASYSASEMARLANVSNATISRFIQRLGYANYDDARRRVRAEKESGAAIFLGAANADTPDQRLASHLEQAQANMARTFATISMQEIDAAALAMINARRTWIIGFRTAQSFATYLRWQTLQVIDNVTVFPGAGETLAESLAGIGLDDLVIVFGLRRRVASFDAVLEQVIRSKATVLLISDESLERRSDVAWHVQCQTPAPGPLFNHVPVMAYCHILATRVVELSGKAGRRRLSSIEVVHDQLGEL</sequence>
<dbReference type="GO" id="GO:1901135">
    <property type="term" value="P:carbohydrate derivative metabolic process"/>
    <property type="evidence" value="ECO:0007669"/>
    <property type="project" value="InterPro"/>
</dbReference>
<dbReference type="Gene3D" id="3.40.50.10490">
    <property type="entry name" value="Glucose-6-phosphate isomerase like protein, domain 1"/>
    <property type="match status" value="1"/>
</dbReference>
<keyword evidence="3" id="KW-1185">Reference proteome</keyword>
<accession>A0A916W8V9</accession>
<dbReference type="Pfam" id="PF01418">
    <property type="entry name" value="HTH_6"/>
    <property type="match status" value="1"/>
</dbReference>
<reference evidence="2" key="1">
    <citation type="journal article" date="2014" name="Int. J. Syst. Evol. Microbiol.">
        <title>Complete genome sequence of Corynebacterium casei LMG S-19264T (=DSM 44701T), isolated from a smear-ripened cheese.</title>
        <authorList>
            <consortium name="US DOE Joint Genome Institute (JGI-PGF)"/>
            <person name="Walter F."/>
            <person name="Albersmeier A."/>
            <person name="Kalinowski J."/>
            <person name="Ruckert C."/>
        </authorList>
    </citation>
    <scope>NUCLEOTIDE SEQUENCE</scope>
    <source>
        <strain evidence="2">CGMCC 1.15320</strain>
    </source>
</reference>
<dbReference type="Gene3D" id="1.10.10.10">
    <property type="entry name" value="Winged helix-like DNA-binding domain superfamily/Winged helix DNA-binding domain"/>
    <property type="match status" value="1"/>
</dbReference>
<dbReference type="Pfam" id="PF01380">
    <property type="entry name" value="SIS"/>
    <property type="match status" value="1"/>
</dbReference>
<proteinExistence type="predicted"/>
<comment type="caution">
    <text evidence="2">The sequence shown here is derived from an EMBL/GenBank/DDBJ whole genome shotgun (WGS) entry which is preliminary data.</text>
</comment>
<protein>
    <recommendedName>
        <fullName evidence="1">HTH rpiR-type domain-containing protein</fullName>
    </recommendedName>
</protein>
<feature type="domain" description="HTH rpiR-type" evidence="1">
    <location>
        <begin position="7"/>
        <end position="83"/>
    </location>
</feature>
<dbReference type="GO" id="GO:0003677">
    <property type="term" value="F:DNA binding"/>
    <property type="evidence" value="ECO:0007669"/>
    <property type="project" value="InterPro"/>
</dbReference>
<reference evidence="2" key="2">
    <citation type="submission" date="2020-09" db="EMBL/GenBank/DDBJ databases">
        <authorList>
            <person name="Sun Q."/>
            <person name="Zhou Y."/>
        </authorList>
    </citation>
    <scope>NUCLEOTIDE SEQUENCE</scope>
    <source>
        <strain evidence="2">CGMCC 1.15320</strain>
    </source>
</reference>
<dbReference type="InterPro" id="IPR001347">
    <property type="entry name" value="SIS_dom"/>
</dbReference>
<dbReference type="InterPro" id="IPR036388">
    <property type="entry name" value="WH-like_DNA-bd_sf"/>
</dbReference>
<organism evidence="2 3">
    <name type="scientific">Nitratireductor aestuarii</name>
    <dbReference type="NCBI Taxonomy" id="1735103"/>
    <lineage>
        <taxon>Bacteria</taxon>
        <taxon>Pseudomonadati</taxon>
        <taxon>Pseudomonadota</taxon>
        <taxon>Alphaproteobacteria</taxon>
        <taxon>Hyphomicrobiales</taxon>
        <taxon>Phyllobacteriaceae</taxon>
        <taxon>Nitratireductor</taxon>
    </lineage>
</organism>
<dbReference type="GO" id="GO:0097367">
    <property type="term" value="F:carbohydrate derivative binding"/>
    <property type="evidence" value="ECO:0007669"/>
    <property type="project" value="InterPro"/>
</dbReference>
<dbReference type="GO" id="GO:0003700">
    <property type="term" value="F:DNA-binding transcription factor activity"/>
    <property type="evidence" value="ECO:0007669"/>
    <property type="project" value="InterPro"/>
</dbReference>